<name>A0A2H0UL89_9BACT</name>
<evidence type="ECO:0000256" key="4">
    <source>
        <dbReference type="ARBA" id="ARBA00035178"/>
    </source>
</evidence>
<dbReference type="GO" id="GO:0003735">
    <property type="term" value="F:structural constituent of ribosome"/>
    <property type="evidence" value="ECO:0007669"/>
    <property type="project" value="InterPro"/>
</dbReference>
<gene>
    <name evidence="5" type="primary">rpmF</name>
    <name evidence="6" type="ORF">COU11_02000</name>
</gene>
<dbReference type="NCBIfam" id="TIGR01031">
    <property type="entry name" value="rpmF_bact"/>
    <property type="match status" value="1"/>
</dbReference>
<evidence type="ECO:0000256" key="5">
    <source>
        <dbReference type="HAMAP-Rule" id="MF_00340"/>
    </source>
</evidence>
<dbReference type="PANTHER" id="PTHR35534">
    <property type="entry name" value="50S RIBOSOMAL PROTEIN L32"/>
    <property type="match status" value="1"/>
</dbReference>
<protein>
    <recommendedName>
        <fullName evidence="4 5">Large ribosomal subunit protein bL32</fullName>
    </recommendedName>
</protein>
<evidence type="ECO:0000256" key="2">
    <source>
        <dbReference type="ARBA" id="ARBA00022980"/>
    </source>
</evidence>
<dbReference type="PANTHER" id="PTHR35534:SF1">
    <property type="entry name" value="LARGE RIBOSOMAL SUBUNIT PROTEIN BL32"/>
    <property type="match status" value="1"/>
</dbReference>
<dbReference type="InterPro" id="IPR011332">
    <property type="entry name" value="Ribosomal_zn-bd"/>
</dbReference>
<reference evidence="7" key="1">
    <citation type="submission" date="2017-09" db="EMBL/GenBank/DDBJ databases">
        <title>Depth-based differentiation of microbial function through sediment-hosted aquifers and enrichment of novel symbionts in the deep terrestrial subsurface.</title>
        <authorList>
            <person name="Probst A.J."/>
            <person name="Ladd B."/>
            <person name="Jarett J.K."/>
            <person name="Geller-Mcgrath D.E."/>
            <person name="Sieber C.M.K."/>
            <person name="Emerson J.B."/>
            <person name="Anantharaman K."/>
            <person name="Thomas B.C."/>
            <person name="Malmstrom R."/>
            <person name="Stieglmeier M."/>
            <person name="Klingl A."/>
            <person name="Woyke T."/>
            <person name="Ryan C.M."/>
            <person name="Banfield J.F."/>
        </authorList>
    </citation>
    <scope>NUCLEOTIDE SEQUENCE [LARGE SCALE GENOMIC DNA]</scope>
</reference>
<dbReference type="InterPro" id="IPR044957">
    <property type="entry name" value="Ribosomal_bL32_bact"/>
</dbReference>
<sequence length="58" mass="6613">MVPAKRNSKSKSRRRRANQALEKKHILVCQDCRGPRLPHKACPQCGVYNKRTVKAAKV</sequence>
<dbReference type="AlphaFoldDB" id="A0A2H0UL89"/>
<dbReference type="GO" id="GO:0015934">
    <property type="term" value="C:large ribosomal subunit"/>
    <property type="evidence" value="ECO:0007669"/>
    <property type="project" value="InterPro"/>
</dbReference>
<keyword evidence="3 5" id="KW-0687">Ribonucleoprotein</keyword>
<accession>A0A2H0UL89</accession>
<dbReference type="Proteomes" id="UP000229526">
    <property type="component" value="Unassembled WGS sequence"/>
</dbReference>
<dbReference type="HAMAP" id="MF_00340">
    <property type="entry name" value="Ribosomal_bL32"/>
    <property type="match status" value="1"/>
</dbReference>
<comment type="caution">
    <text evidence="6">The sequence shown here is derived from an EMBL/GenBank/DDBJ whole genome shotgun (WGS) entry which is preliminary data.</text>
</comment>
<comment type="similarity">
    <text evidence="1 5">Belongs to the bacterial ribosomal protein bL32 family.</text>
</comment>
<evidence type="ECO:0000256" key="3">
    <source>
        <dbReference type="ARBA" id="ARBA00023274"/>
    </source>
</evidence>
<proteinExistence type="inferred from homology"/>
<keyword evidence="2 5" id="KW-0689">Ribosomal protein</keyword>
<evidence type="ECO:0000313" key="6">
    <source>
        <dbReference type="EMBL" id="PIR87168.1"/>
    </source>
</evidence>
<dbReference type="SUPFAM" id="SSF57829">
    <property type="entry name" value="Zn-binding ribosomal proteins"/>
    <property type="match status" value="1"/>
</dbReference>
<dbReference type="InterPro" id="IPR002677">
    <property type="entry name" value="Ribosomal_bL32"/>
</dbReference>
<evidence type="ECO:0000313" key="7">
    <source>
        <dbReference type="Proteomes" id="UP000229526"/>
    </source>
</evidence>
<organism evidence="6 7">
    <name type="scientific">Candidatus Harrisonbacteria bacterium CG10_big_fil_rev_8_21_14_0_10_49_15</name>
    <dbReference type="NCBI Taxonomy" id="1974587"/>
    <lineage>
        <taxon>Bacteria</taxon>
        <taxon>Candidatus Harrisoniibacteriota</taxon>
    </lineage>
</organism>
<dbReference type="Pfam" id="PF01783">
    <property type="entry name" value="Ribosomal_L32p"/>
    <property type="match status" value="1"/>
</dbReference>
<dbReference type="GO" id="GO:0006412">
    <property type="term" value="P:translation"/>
    <property type="evidence" value="ECO:0007669"/>
    <property type="project" value="UniProtKB-UniRule"/>
</dbReference>
<evidence type="ECO:0000256" key="1">
    <source>
        <dbReference type="ARBA" id="ARBA00008560"/>
    </source>
</evidence>
<dbReference type="EMBL" id="PFBD01000018">
    <property type="protein sequence ID" value="PIR87168.1"/>
    <property type="molecule type" value="Genomic_DNA"/>
</dbReference>